<name>A0A1S2LVK2_9BACI</name>
<proteinExistence type="predicted"/>
<sequence>MEKRHHIHEDHTHQHSIACGHTKIRHNDHIDYIHNGHLHHEHDGHWDECKLEVSDINPDECQPINCGCNHEEDCGHELVPHGDHFDYLVNGRLHHVHGDHCDDHGPVELVTVK</sequence>
<dbReference type="EMBL" id="MLQQ01000001">
    <property type="protein sequence ID" value="OIJ16203.1"/>
    <property type="molecule type" value="Genomic_DNA"/>
</dbReference>
<reference evidence="1 2" key="1">
    <citation type="submission" date="2016-10" db="EMBL/GenBank/DDBJ databases">
        <title>Draft genome sequences of four alkaliphilic bacteria belonging to the Anaerobacillus genus.</title>
        <authorList>
            <person name="Bassil N.M."/>
            <person name="Lloyd J.R."/>
        </authorList>
    </citation>
    <scope>NUCLEOTIDE SEQUENCE [LARGE SCALE GENOMIC DNA]</scope>
    <source>
        <strain evidence="1 2">DSM 15340</strain>
    </source>
</reference>
<dbReference type="Proteomes" id="UP000180098">
    <property type="component" value="Unassembled WGS sequence"/>
</dbReference>
<comment type="caution">
    <text evidence="1">The sequence shown here is derived from an EMBL/GenBank/DDBJ whole genome shotgun (WGS) entry which is preliminary data.</text>
</comment>
<dbReference type="RefSeq" id="WP_071312128.1">
    <property type="nucleotide sequence ID" value="NZ_MLQQ01000001.1"/>
</dbReference>
<dbReference type="OrthoDB" id="3401648at2"/>
<keyword evidence="2" id="KW-1185">Reference proteome</keyword>
<gene>
    <name evidence="1" type="ORF">BKP35_04285</name>
</gene>
<dbReference type="AlphaFoldDB" id="A0A1S2LVK2"/>
<protein>
    <recommendedName>
        <fullName evidence="3">Threonine dehydratase</fullName>
    </recommendedName>
</protein>
<evidence type="ECO:0000313" key="2">
    <source>
        <dbReference type="Proteomes" id="UP000180098"/>
    </source>
</evidence>
<evidence type="ECO:0008006" key="3">
    <source>
        <dbReference type="Google" id="ProtNLM"/>
    </source>
</evidence>
<organism evidence="1 2">
    <name type="scientific">Anaerobacillus arseniciselenatis</name>
    <dbReference type="NCBI Taxonomy" id="85682"/>
    <lineage>
        <taxon>Bacteria</taxon>
        <taxon>Bacillati</taxon>
        <taxon>Bacillota</taxon>
        <taxon>Bacilli</taxon>
        <taxon>Bacillales</taxon>
        <taxon>Bacillaceae</taxon>
        <taxon>Anaerobacillus</taxon>
    </lineage>
</organism>
<accession>A0A1S2LVK2</accession>
<evidence type="ECO:0000313" key="1">
    <source>
        <dbReference type="EMBL" id="OIJ16203.1"/>
    </source>
</evidence>